<proteinExistence type="predicted"/>
<evidence type="ECO:0000256" key="6">
    <source>
        <dbReference type="ARBA" id="ARBA00022753"/>
    </source>
</evidence>
<evidence type="ECO:0000256" key="11">
    <source>
        <dbReference type="ARBA" id="ARBA00023157"/>
    </source>
</evidence>
<keyword evidence="10" id="KW-0472">Membrane</keyword>
<dbReference type="GO" id="GO:0002250">
    <property type="term" value="P:adaptive immune response"/>
    <property type="evidence" value="ECO:0007669"/>
    <property type="project" value="UniProtKB-KW"/>
</dbReference>
<dbReference type="Gene3D" id="2.60.40.10">
    <property type="entry name" value="Immunoglobulins"/>
    <property type="match status" value="1"/>
</dbReference>
<dbReference type="GO" id="GO:0005765">
    <property type="term" value="C:lysosomal membrane"/>
    <property type="evidence" value="ECO:0007669"/>
    <property type="project" value="UniProtKB-SubCell"/>
</dbReference>
<evidence type="ECO:0000313" key="19">
    <source>
        <dbReference type="RefSeq" id="XP_023564337.1"/>
    </source>
</evidence>
<dbReference type="GO" id="GO:0030883">
    <property type="term" value="F:endogenous lipid antigen binding"/>
    <property type="evidence" value="ECO:0007669"/>
    <property type="project" value="TreeGrafter"/>
</dbReference>
<dbReference type="GO" id="GO:0048007">
    <property type="term" value="P:antigen processing and presentation, exogenous lipid antigen via MHC class Ib"/>
    <property type="evidence" value="ECO:0007669"/>
    <property type="project" value="TreeGrafter"/>
</dbReference>
<dbReference type="SMART" id="SM00407">
    <property type="entry name" value="IGc1"/>
    <property type="match status" value="1"/>
</dbReference>
<evidence type="ECO:0000313" key="18">
    <source>
        <dbReference type="Proteomes" id="UP000515203"/>
    </source>
</evidence>
<keyword evidence="12" id="KW-0325">Glycoprotein</keyword>
<dbReference type="PANTHER" id="PTHR16675">
    <property type="entry name" value="MHC CLASS I-RELATED"/>
    <property type="match status" value="1"/>
</dbReference>
<keyword evidence="11" id="KW-1015">Disulfide bond</keyword>
<dbReference type="PANTHER" id="PTHR16675:SF175">
    <property type="entry name" value="ANTIGEN-PRESENTING GLYCOPROTEIN CD1D"/>
    <property type="match status" value="1"/>
</dbReference>
<dbReference type="GO" id="GO:0010008">
    <property type="term" value="C:endosome membrane"/>
    <property type="evidence" value="ECO:0007669"/>
    <property type="project" value="UniProtKB-SubCell"/>
</dbReference>
<dbReference type="InterPro" id="IPR036179">
    <property type="entry name" value="Ig-like_dom_sf"/>
</dbReference>
<dbReference type="RefSeq" id="XP_023564337.1">
    <property type="nucleotide sequence ID" value="XM_023708569.1"/>
</dbReference>
<dbReference type="SUPFAM" id="SSF54452">
    <property type="entry name" value="MHC antigen-recognition domain"/>
    <property type="match status" value="1"/>
</dbReference>
<dbReference type="GO" id="GO:0045087">
    <property type="term" value="P:innate immune response"/>
    <property type="evidence" value="ECO:0007669"/>
    <property type="project" value="UniProtKB-KW"/>
</dbReference>
<keyword evidence="18" id="KW-1185">Reference proteome</keyword>
<dbReference type="PROSITE" id="PS50835">
    <property type="entry name" value="IG_LIKE"/>
    <property type="match status" value="1"/>
</dbReference>
<dbReference type="InterPro" id="IPR007110">
    <property type="entry name" value="Ig-like_dom"/>
</dbReference>
<dbReference type="Pfam" id="PF07654">
    <property type="entry name" value="C1-set"/>
    <property type="match status" value="1"/>
</dbReference>
<dbReference type="FunFam" id="2.60.40.10:FF:000254">
    <property type="entry name" value="Antigen-presenting glycoprotein CD1d1"/>
    <property type="match status" value="1"/>
</dbReference>
<keyword evidence="5" id="KW-0732">Signal</keyword>
<evidence type="ECO:0000256" key="9">
    <source>
        <dbReference type="ARBA" id="ARBA00023130"/>
    </source>
</evidence>
<dbReference type="CDD" id="cd21029">
    <property type="entry name" value="IgC1_CD1"/>
    <property type="match status" value="1"/>
</dbReference>
<comment type="subcellular location">
    <subcellularLocation>
        <location evidence="16">Endomembrane system</location>
        <topology evidence="16">Single-pass type I membrane protein</topology>
    </subcellularLocation>
    <subcellularLocation>
        <location evidence="1">Endosome membrane</location>
    </subcellularLocation>
    <subcellularLocation>
        <location evidence="2">Lysosome membrane</location>
    </subcellularLocation>
</comment>
<evidence type="ECO:0000256" key="8">
    <source>
        <dbReference type="ARBA" id="ARBA00022989"/>
    </source>
</evidence>
<organism evidence="18 19">
    <name type="scientific">Octodon degus</name>
    <name type="common">Degu</name>
    <name type="synonym">Sciurus degus</name>
    <dbReference type="NCBI Taxonomy" id="10160"/>
    <lineage>
        <taxon>Eukaryota</taxon>
        <taxon>Metazoa</taxon>
        <taxon>Chordata</taxon>
        <taxon>Craniata</taxon>
        <taxon>Vertebrata</taxon>
        <taxon>Euteleostomi</taxon>
        <taxon>Mammalia</taxon>
        <taxon>Eutheria</taxon>
        <taxon>Euarchontoglires</taxon>
        <taxon>Glires</taxon>
        <taxon>Rodentia</taxon>
        <taxon>Hystricomorpha</taxon>
        <taxon>Octodontidae</taxon>
        <taxon>Octodon</taxon>
    </lineage>
</organism>
<keyword evidence="3" id="KW-0399">Innate immunity</keyword>
<keyword evidence="8" id="KW-1133">Transmembrane helix</keyword>
<evidence type="ECO:0000256" key="10">
    <source>
        <dbReference type="ARBA" id="ARBA00023136"/>
    </source>
</evidence>
<dbReference type="Proteomes" id="UP000515203">
    <property type="component" value="Unplaced"/>
</dbReference>
<evidence type="ECO:0000256" key="7">
    <source>
        <dbReference type="ARBA" id="ARBA00022859"/>
    </source>
</evidence>
<evidence type="ECO:0000256" key="12">
    <source>
        <dbReference type="ARBA" id="ARBA00023180"/>
    </source>
</evidence>
<evidence type="ECO:0000256" key="5">
    <source>
        <dbReference type="ARBA" id="ARBA00022729"/>
    </source>
</evidence>
<keyword evidence="7" id="KW-0391">Immunity</keyword>
<keyword evidence="14" id="KW-0393">Immunoglobulin domain</keyword>
<dbReference type="GO" id="GO:0009897">
    <property type="term" value="C:external side of plasma membrane"/>
    <property type="evidence" value="ECO:0007669"/>
    <property type="project" value="TreeGrafter"/>
</dbReference>
<dbReference type="InterPro" id="IPR013783">
    <property type="entry name" value="Ig-like_fold"/>
</dbReference>
<dbReference type="GO" id="GO:0001916">
    <property type="term" value="P:positive regulation of T cell mediated cytotoxicity"/>
    <property type="evidence" value="ECO:0007669"/>
    <property type="project" value="TreeGrafter"/>
</dbReference>
<name>A0A6P6DWJ8_OCTDE</name>
<dbReference type="AlphaFoldDB" id="A0A6P6DWJ8"/>
<comment type="function">
    <text evidence="15">Antigen-presenting protein that binds self and non-self glycolipids and presents them to T-cell receptors on natural killer T-cells.</text>
</comment>
<accession>A0A6P6DWJ8</accession>
<gene>
    <name evidence="19" type="primary">LOC105741281</name>
</gene>
<dbReference type="GeneID" id="105741281"/>
<evidence type="ECO:0000256" key="14">
    <source>
        <dbReference type="ARBA" id="ARBA00023319"/>
    </source>
</evidence>
<dbReference type="OrthoDB" id="8890485at2759"/>
<keyword evidence="9" id="KW-1064">Adaptive immunity</keyword>
<keyword evidence="4" id="KW-0812">Transmembrane</keyword>
<dbReference type="InterPro" id="IPR050208">
    <property type="entry name" value="MHC_class-I_related"/>
</dbReference>
<feature type="non-terminal residue" evidence="19">
    <location>
        <position position="1"/>
    </location>
</feature>
<dbReference type="InterPro" id="IPR003597">
    <property type="entry name" value="Ig_C1-set"/>
</dbReference>
<dbReference type="InParanoid" id="A0A6P6DWJ8"/>
<dbReference type="GO" id="GO:0005615">
    <property type="term" value="C:extracellular space"/>
    <property type="evidence" value="ECO:0007669"/>
    <property type="project" value="TreeGrafter"/>
</dbReference>
<sequence>AIKELNKDQGSREMVQSLLSGTCPQLVRGLIVVGKSDLEQQVKPVAWLSQGPSPGPGHLQLVCHVSGIYPKPVWVMWMRGEQELPETQRGNELPNAEDTWYLCVTLDMVVQEAAGVSCRVKHSTLRGQNIVLHWGEEGLGPGLKMGEDGP</sequence>
<dbReference type="InterPro" id="IPR011162">
    <property type="entry name" value="MHC_I/II-like_Ag-recog"/>
</dbReference>
<dbReference type="GO" id="GO:0030884">
    <property type="term" value="F:exogenous lipid antigen binding"/>
    <property type="evidence" value="ECO:0007669"/>
    <property type="project" value="TreeGrafter"/>
</dbReference>
<keyword evidence="6" id="KW-0967">Endosome</keyword>
<evidence type="ECO:0000259" key="17">
    <source>
        <dbReference type="PROSITE" id="PS50835"/>
    </source>
</evidence>
<dbReference type="SUPFAM" id="SSF48726">
    <property type="entry name" value="Immunoglobulin"/>
    <property type="match status" value="1"/>
</dbReference>
<reference evidence="19" key="1">
    <citation type="submission" date="2025-08" db="UniProtKB">
        <authorList>
            <consortium name="RefSeq"/>
        </authorList>
    </citation>
    <scope>IDENTIFICATION</scope>
</reference>
<dbReference type="GO" id="GO:0048006">
    <property type="term" value="P:antigen processing and presentation, endogenous lipid antigen via MHC class Ib"/>
    <property type="evidence" value="ECO:0007669"/>
    <property type="project" value="TreeGrafter"/>
</dbReference>
<keyword evidence="13" id="KW-0458">Lysosome</keyword>
<evidence type="ECO:0000256" key="16">
    <source>
        <dbReference type="ARBA" id="ARBA00046288"/>
    </source>
</evidence>
<evidence type="ECO:0000256" key="3">
    <source>
        <dbReference type="ARBA" id="ARBA00022588"/>
    </source>
</evidence>
<feature type="domain" description="Ig-like" evidence="17">
    <location>
        <begin position="24"/>
        <end position="131"/>
    </location>
</feature>
<dbReference type="GO" id="GO:0071723">
    <property type="term" value="F:lipopeptide binding"/>
    <property type="evidence" value="ECO:0007669"/>
    <property type="project" value="TreeGrafter"/>
</dbReference>
<protein>
    <submittedName>
        <fullName evidence="19">Antigen-presenting glycoprotein CD1d-like</fullName>
    </submittedName>
</protein>
<evidence type="ECO:0000256" key="4">
    <source>
        <dbReference type="ARBA" id="ARBA00022692"/>
    </source>
</evidence>
<evidence type="ECO:0000256" key="13">
    <source>
        <dbReference type="ARBA" id="ARBA00023228"/>
    </source>
</evidence>
<evidence type="ECO:0000256" key="2">
    <source>
        <dbReference type="ARBA" id="ARBA00004656"/>
    </source>
</evidence>
<evidence type="ECO:0000256" key="1">
    <source>
        <dbReference type="ARBA" id="ARBA00004608"/>
    </source>
</evidence>
<evidence type="ECO:0000256" key="15">
    <source>
        <dbReference type="ARBA" id="ARBA00037531"/>
    </source>
</evidence>